<evidence type="ECO:0000313" key="4">
    <source>
        <dbReference type="EMBL" id="GGK89110.1"/>
    </source>
</evidence>
<evidence type="ECO:0000259" key="3">
    <source>
        <dbReference type="Pfam" id="PF10145"/>
    </source>
</evidence>
<keyword evidence="1" id="KW-1188">Viral release from host cell</keyword>
<keyword evidence="2" id="KW-1133">Transmembrane helix</keyword>
<dbReference type="PANTHER" id="PTHR37813">
    <property type="entry name" value="FELS-2 PROPHAGE PROTEIN"/>
    <property type="match status" value="1"/>
</dbReference>
<sequence>MATLEDLLIELGIDTRRVGKDAKEAQGKLGKAWDGAKKLTAAAGVAIGAALISGVTTLIEQSEPAALLQAQLGAGTPLAANAGKAAGAVFARGVVGSMEDAADAVKAAVQNSLVAGDAPTKEIDRVAAKVANLSKVMGEDAGRVSQAVSQMVRTGIAKSSEQAFDILQTGVEKGINKSEDLLDTFNEYGTQFRKLGLQGPQALGLMSQALQAGARDSDTVADALKELSIRAIDGSKTTAGGFKALGLNADTMARSFARGGDYANEALSVTLERLRAIKNPVQQQAAAVALFGTKAEDLGAALFAMDPETATKGLGDLAGSAQRAGDALEQSAGAKLKHFQRAAQQALVEQLAKAVPAIEATFGWLSKNSDWVVPLATGLGILAAAIAVVVAVQWAWNAAMALSPVTWIIIGIVALVAAIALIATKTTWFQTIWQKVWGFFKAVGAWFAGPFAGFFVMLGNKIASFAKWAWSMVARYFGFWYGLFGKVMSWGGNAVNWLRSKWNSFVSWIRGIPGRIAGSLRNMWNAIPGGFRAAMNAVIGRWNRLSFRIPSVTIFGQTIGGGTISTPNIPYLAEGGVVPATPGGRLIVAGEGGEDEVVAPVSKLPSLEGRSDRPIVVEVHGNETDFRRWLRKSIRVRGPITQGAGA</sequence>
<feature type="transmembrane region" description="Helical" evidence="2">
    <location>
        <begin position="436"/>
        <end position="458"/>
    </location>
</feature>
<evidence type="ECO:0000313" key="5">
    <source>
        <dbReference type="Proteomes" id="UP000656042"/>
    </source>
</evidence>
<feature type="transmembrane region" description="Helical" evidence="2">
    <location>
        <begin position="478"/>
        <end position="498"/>
    </location>
</feature>
<feature type="transmembrane region" description="Helical" evidence="2">
    <location>
        <begin position="402"/>
        <end position="424"/>
    </location>
</feature>
<feature type="domain" description="Phage tail tape measure protein" evidence="3">
    <location>
        <begin position="97"/>
        <end position="292"/>
    </location>
</feature>
<gene>
    <name evidence="4" type="ORF">GCM10012284_23940</name>
</gene>
<comment type="caution">
    <text evidence="4">The sequence shown here is derived from an EMBL/GenBank/DDBJ whole genome shotgun (WGS) entry which is preliminary data.</text>
</comment>
<reference evidence="4" key="1">
    <citation type="journal article" date="2014" name="Int. J. Syst. Evol. Microbiol.">
        <title>Complete genome sequence of Corynebacterium casei LMG S-19264T (=DSM 44701T), isolated from a smear-ripened cheese.</title>
        <authorList>
            <consortium name="US DOE Joint Genome Institute (JGI-PGF)"/>
            <person name="Walter F."/>
            <person name="Albersmeier A."/>
            <person name="Kalinowski J."/>
            <person name="Ruckert C."/>
        </authorList>
    </citation>
    <scope>NUCLEOTIDE SEQUENCE</scope>
    <source>
        <strain evidence="4">CGMCC 4.7299</strain>
    </source>
</reference>
<evidence type="ECO:0000256" key="2">
    <source>
        <dbReference type="SAM" id="Phobius"/>
    </source>
</evidence>
<dbReference type="Pfam" id="PF10145">
    <property type="entry name" value="PhageMin_Tail"/>
    <property type="match status" value="1"/>
</dbReference>
<dbReference type="InterPro" id="IPR010090">
    <property type="entry name" value="Phage_tape_meas"/>
</dbReference>
<proteinExistence type="predicted"/>
<dbReference type="AlphaFoldDB" id="A0A8J3FN54"/>
<reference evidence="4" key="2">
    <citation type="submission" date="2020-09" db="EMBL/GenBank/DDBJ databases">
        <authorList>
            <person name="Sun Q."/>
            <person name="Zhou Y."/>
        </authorList>
    </citation>
    <scope>NUCLEOTIDE SEQUENCE</scope>
    <source>
        <strain evidence="4">CGMCC 4.7299</strain>
    </source>
</reference>
<evidence type="ECO:0000256" key="1">
    <source>
        <dbReference type="ARBA" id="ARBA00022612"/>
    </source>
</evidence>
<organism evidence="4 5">
    <name type="scientific">Mangrovihabitans endophyticus</name>
    <dbReference type="NCBI Taxonomy" id="1751298"/>
    <lineage>
        <taxon>Bacteria</taxon>
        <taxon>Bacillati</taxon>
        <taxon>Actinomycetota</taxon>
        <taxon>Actinomycetes</taxon>
        <taxon>Micromonosporales</taxon>
        <taxon>Micromonosporaceae</taxon>
        <taxon>Mangrovihabitans</taxon>
    </lineage>
</organism>
<dbReference type="Proteomes" id="UP000656042">
    <property type="component" value="Unassembled WGS sequence"/>
</dbReference>
<dbReference type="PANTHER" id="PTHR37813:SF1">
    <property type="entry name" value="FELS-2 PROPHAGE PROTEIN"/>
    <property type="match status" value="1"/>
</dbReference>
<keyword evidence="5" id="KW-1185">Reference proteome</keyword>
<feature type="transmembrane region" description="Helical" evidence="2">
    <location>
        <begin position="371"/>
        <end position="396"/>
    </location>
</feature>
<keyword evidence="2" id="KW-0812">Transmembrane</keyword>
<accession>A0A8J3FN54</accession>
<keyword evidence="2" id="KW-0472">Membrane</keyword>
<dbReference type="EMBL" id="BMMX01000008">
    <property type="protein sequence ID" value="GGK89110.1"/>
    <property type="molecule type" value="Genomic_DNA"/>
</dbReference>
<dbReference type="RefSeq" id="WP_189079239.1">
    <property type="nucleotide sequence ID" value="NZ_BMMX01000008.1"/>
</dbReference>
<name>A0A8J3FN54_9ACTN</name>
<protein>
    <recommendedName>
        <fullName evidence="3">Phage tail tape measure protein domain-containing protein</fullName>
    </recommendedName>
</protein>